<dbReference type="STRING" id="994573.T472_0212300"/>
<feature type="transmembrane region" description="Helical" evidence="1">
    <location>
        <begin position="271"/>
        <end position="297"/>
    </location>
</feature>
<dbReference type="RefSeq" id="WP_023387559.1">
    <property type="nucleotide sequence ID" value="NZ_AXUN02000183.1"/>
</dbReference>
<name>V7I558_9CLOT</name>
<proteinExistence type="predicted"/>
<dbReference type="EMBL" id="AXUN02000183">
    <property type="protein sequence ID" value="ETA80334.1"/>
    <property type="molecule type" value="Genomic_DNA"/>
</dbReference>
<gene>
    <name evidence="2" type="ORF">T472_0212300</name>
</gene>
<keyword evidence="1" id="KW-0812">Transmembrane</keyword>
<evidence type="ECO:0000313" key="2">
    <source>
        <dbReference type="EMBL" id="ETA80334.1"/>
    </source>
</evidence>
<feature type="transmembrane region" description="Helical" evidence="1">
    <location>
        <begin position="93"/>
        <end position="111"/>
    </location>
</feature>
<dbReference type="InterPro" id="IPR011470">
    <property type="entry name" value="DUF1576"/>
</dbReference>
<keyword evidence="3" id="KW-1185">Reference proteome</keyword>
<dbReference type="Pfam" id="PF07613">
    <property type="entry name" value="DUF1576"/>
    <property type="match status" value="2"/>
</dbReference>
<keyword evidence="1" id="KW-0472">Membrane</keyword>
<feature type="transmembrane region" description="Helical" evidence="1">
    <location>
        <begin position="193"/>
        <end position="211"/>
    </location>
</feature>
<feature type="transmembrane region" description="Helical" evidence="1">
    <location>
        <begin position="394"/>
        <end position="415"/>
    </location>
</feature>
<feature type="transmembrane region" description="Helical" evidence="1">
    <location>
        <begin position="131"/>
        <end position="155"/>
    </location>
</feature>
<sequence>MKLMKRLYPDLPHGERYMFLYIIAVIEILFAFVLNSPLEIVNGLYRIMHSPSTLISDYFAIANPGAAFMNSGLLLILGLGISRRAKKELSGPIVAAYLTLAGFSFFGKNLYNSWAVPLGVYIYSKYEKDSFANNIVFALFGTTLSPLTSVITFGLGLPLPVGILFGNLAGIVAGMMIPPLASEFSKFHQGFNMYNIGFTAGIIGMVFMGMLRGLGFDSPPQSFIGSGYNIQMGIFIITISNVMLFIGLSRCSWSLDGFRRILDSPGRGTDFIAIGGFGAVLINMAIMSIIATAYVLLVGGQLNGPIMGGIFTIAGFSASGKHPRNTVPVLAGVFIATTLHINDTNSTGALLAALFGTTLAPISGYYGWFYGIIAGFAHMSVVSNIGYVHGGVNLYNNGFSGGFVAAVMVPLIEALKGNKTGLVK</sequence>
<feature type="transmembrane region" description="Helical" evidence="1">
    <location>
        <begin position="58"/>
        <end position="81"/>
    </location>
</feature>
<feature type="transmembrane region" description="Helical" evidence="1">
    <location>
        <begin position="162"/>
        <end position="181"/>
    </location>
</feature>
<dbReference type="Proteomes" id="UP000017747">
    <property type="component" value="Unassembled WGS sequence"/>
</dbReference>
<keyword evidence="1" id="KW-1133">Transmembrane helix</keyword>
<feature type="transmembrane region" description="Helical" evidence="1">
    <location>
        <begin position="20"/>
        <end position="38"/>
    </location>
</feature>
<comment type="caution">
    <text evidence="2">The sequence shown here is derived from an EMBL/GenBank/DDBJ whole genome shotgun (WGS) entry which is preliminary data.</text>
</comment>
<evidence type="ECO:0000313" key="3">
    <source>
        <dbReference type="Proteomes" id="UP000017747"/>
    </source>
</evidence>
<dbReference type="PATRIC" id="fig|994573.3.peg.2290"/>
<dbReference type="AlphaFoldDB" id="V7I558"/>
<accession>V7I558</accession>
<protein>
    <submittedName>
        <fullName evidence="2">Membrane protein</fullName>
    </submittedName>
</protein>
<reference evidence="2 3" key="1">
    <citation type="journal article" date="2014" name="Genome Announc.">
        <title>Genome Sequence of Youngiibacter fragilis, the Type Strain of the Genus Youngiibacter.</title>
        <authorList>
            <person name="Wawrik C.B."/>
            <person name="Callaghan A.V."/>
            <person name="Stamps B.W."/>
            <person name="Wawrik B."/>
        </authorList>
    </citation>
    <scope>NUCLEOTIDE SEQUENCE [LARGE SCALE GENOMIC DNA]</scope>
    <source>
        <strain evidence="2 3">232.1</strain>
    </source>
</reference>
<feature type="transmembrane region" description="Helical" evidence="1">
    <location>
        <begin position="232"/>
        <end position="251"/>
    </location>
</feature>
<organism evidence="2 3">
    <name type="scientific">Youngiibacter fragilis 232.1</name>
    <dbReference type="NCBI Taxonomy" id="994573"/>
    <lineage>
        <taxon>Bacteria</taxon>
        <taxon>Bacillati</taxon>
        <taxon>Bacillota</taxon>
        <taxon>Clostridia</taxon>
        <taxon>Eubacteriales</taxon>
        <taxon>Clostridiaceae</taxon>
        <taxon>Youngiibacter</taxon>
    </lineage>
</organism>
<dbReference type="OrthoDB" id="9776502at2"/>
<dbReference type="eggNOG" id="ENOG502Z7MK">
    <property type="taxonomic scope" value="Bacteria"/>
</dbReference>
<evidence type="ECO:0000256" key="1">
    <source>
        <dbReference type="SAM" id="Phobius"/>
    </source>
</evidence>